<keyword evidence="1" id="KW-1133">Transmembrane helix</keyword>
<dbReference type="AlphaFoldDB" id="A0A6J7QF16"/>
<dbReference type="GO" id="GO:0080120">
    <property type="term" value="P:CAAX-box protein maturation"/>
    <property type="evidence" value="ECO:0007669"/>
    <property type="project" value="UniProtKB-ARBA"/>
</dbReference>
<keyword evidence="1" id="KW-0472">Membrane</keyword>
<gene>
    <name evidence="3" type="ORF">UFOPK3992_01474</name>
</gene>
<dbReference type="Pfam" id="PF02517">
    <property type="entry name" value="Rce1-like"/>
    <property type="match status" value="1"/>
</dbReference>
<dbReference type="InterPro" id="IPR003675">
    <property type="entry name" value="Rce1/LyrA-like_dom"/>
</dbReference>
<dbReference type="PIRSF" id="PIRSF026622">
    <property type="entry name" value="Proteas_026622"/>
    <property type="match status" value="1"/>
</dbReference>
<dbReference type="EMBL" id="CAFBOZ010000231">
    <property type="protein sequence ID" value="CAB5016247.1"/>
    <property type="molecule type" value="Genomic_DNA"/>
</dbReference>
<proteinExistence type="predicted"/>
<evidence type="ECO:0000259" key="2">
    <source>
        <dbReference type="Pfam" id="PF02517"/>
    </source>
</evidence>
<evidence type="ECO:0000313" key="3">
    <source>
        <dbReference type="EMBL" id="CAB5016247.1"/>
    </source>
</evidence>
<organism evidence="3">
    <name type="scientific">freshwater metagenome</name>
    <dbReference type="NCBI Taxonomy" id="449393"/>
    <lineage>
        <taxon>unclassified sequences</taxon>
        <taxon>metagenomes</taxon>
        <taxon>ecological metagenomes</taxon>
    </lineage>
</organism>
<feature type="transmembrane region" description="Helical" evidence="1">
    <location>
        <begin position="65"/>
        <end position="87"/>
    </location>
</feature>
<feature type="transmembrane region" description="Helical" evidence="1">
    <location>
        <begin position="138"/>
        <end position="159"/>
    </location>
</feature>
<feature type="domain" description="CAAX prenyl protease 2/Lysostaphin resistance protein A-like" evidence="2">
    <location>
        <begin position="109"/>
        <end position="218"/>
    </location>
</feature>
<reference evidence="3" key="1">
    <citation type="submission" date="2020-05" db="EMBL/GenBank/DDBJ databases">
        <authorList>
            <person name="Chiriac C."/>
            <person name="Salcher M."/>
            <person name="Ghai R."/>
            <person name="Kavagutti S V."/>
        </authorList>
    </citation>
    <scope>NUCLEOTIDE SEQUENCE</scope>
</reference>
<sequence length="247" mass="26320">MLFIPVAGVLGVLVLLNLMNNRWREHWYVRTCVLGALILLGIGLLDHQTWDTMGLGLGTYLTGLLWGAGCVVAVMLVYVVGAAVPFTRTFFHDERGGEQGGLELMRNALVVVPFGTVLLEEVAFRGVLLAMVSSRYGLVWGVAVSSVAFGLWHILPSLVMHESNAGVAATIGTGTRARAVSVVLSVVGTAIAGVLFCVLRIGSGSLLAPMGLHWATNGLGFVFSYGLLRRRRRSSPFTPLAGAEQGE</sequence>
<feature type="transmembrane region" description="Helical" evidence="1">
    <location>
        <begin position="179"/>
        <end position="201"/>
    </location>
</feature>
<feature type="transmembrane region" description="Helical" evidence="1">
    <location>
        <begin position="108"/>
        <end position="132"/>
    </location>
</feature>
<dbReference type="InterPro" id="IPR015837">
    <property type="entry name" value="UCP026622_CAAX_protease"/>
</dbReference>
<evidence type="ECO:0000256" key="1">
    <source>
        <dbReference type="SAM" id="Phobius"/>
    </source>
</evidence>
<feature type="transmembrane region" description="Helical" evidence="1">
    <location>
        <begin position="207"/>
        <end position="228"/>
    </location>
</feature>
<keyword evidence="1" id="KW-0812">Transmembrane</keyword>
<feature type="transmembrane region" description="Helical" evidence="1">
    <location>
        <begin position="27"/>
        <end position="45"/>
    </location>
</feature>
<dbReference type="GO" id="GO:0004175">
    <property type="term" value="F:endopeptidase activity"/>
    <property type="evidence" value="ECO:0007669"/>
    <property type="project" value="UniProtKB-ARBA"/>
</dbReference>
<accession>A0A6J7QF16</accession>
<protein>
    <submittedName>
        <fullName evidence="3">Unannotated protein</fullName>
    </submittedName>
</protein>
<name>A0A6J7QF16_9ZZZZ</name>